<comment type="caution">
    <text evidence="1">The sequence shown here is derived from an EMBL/GenBank/DDBJ whole genome shotgun (WGS) entry which is preliminary data.</text>
</comment>
<protein>
    <recommendedName>
        <fullName evidence="3">Reverse transcriptase zinc-binding domain-containing protein</fullName>
    </recommendedName>
</protein>
<sequence>MMLCKRKKALWNQVIRRKYGEERGGWRSCETREAYGVATTKEAWVNEVWKAEGERRGSWTPSFNRPFNDWEMEEVGRLLCLDGKMVRVDEEDRPKISFFVWEALWGRVLTLDRLQKRGWALANSFLGFSAFGKGNSHRPERLFCGQEEEGGMANGTVMLVLGYLEARNSIALRTVCCPFKS</sequence>
<evidence type="ECO:0008006" key="3">
    <source>
        <dbReference type="Google" id="ProtNLM"/>
    </source>
</evidence>
<organism evidence="1 2">
    <name type="scientific">Vitis vinifera</name>
    <name type="common">Grape</name>
    <dbReference type="NCBI Taxonomy" id="29760"/>
    <lineage>
        <taxon>Eukaryota</taxon>
        <taxon>Viridiplantae</taxon>
        <taxon>Streptophyta</taxon>
        <taxon>Embryophyta</taxon>
        <taxon>Tracheophyta</taxon>
        <taxon>Spermatophyta</taxon>
        <taxon>Magnoliopsida</taxon>
        <taxon>eudicotyledons</taxon>
        <taxon>Gunneridae</taxon>
        <taxon>Pentapetalae</taxon>
        <taxon>rosids</taxon>
        <taxon>Vitales</taxon>
        <taxon>Vitaceae</taxon>
        <taxon>Viteae</taxon>
        <taxon>Vitis</taxon>
    </lineage>
</organism>
<accession>A0A438EXP8</accession>
<proteinExistence type="predicted"/>
<dbReference type="EMBL" id="QGNW01001167">
    <property type="protein sequence ID" value="RVW52504.1"/>
    <property type="molecule type" value="Genomic_DNA"/>
</dbReference>
<dbReference type="AlphaFoldDB" id="A0A438EXP8"/>
<evidence type="ECO:0000313" key="2">
    <source>
        <dbReference type="Proteomes" id="UP000288805"/>
    </source>
</evidence>
<dbReference type="Proteomes" id="UP000288805">
    <property type="component" value="Unassembled WGS sequence"/>
</dbReference>
<gene>
    <name evidence="1" type="ORF">CK203_097374</name>
</gene>
<name>A0A438EXP8_VITVI</name>
<reference evidence="1 2" key="1">
    <citation type="journal article" date="2018" name="PLoS Genet.">
        <title>Population sequencing reveals clonal diversity and ancestral inbreeding in the grapevine cultivar Chardonnay.</title>
        <authorList>
            <person name="Roach M.J."/>
            <person name="Johnson D.L."/>
            <person name="Bohlmann J."/>
            <person name="van Vuuren H.J."/>
            <person name="Jones S.J."/>
            <person name="Pretorius I.S."/>
            <person name="Schmidt S.A."/>
            <person name="Borneman A.R."/>
        </authorList>
    </citation>
    <scope>NUCLEOTIDE SEQUENCE [LARGE SCALE GENOMIC DNA]</scope>
    <source>
        <strain evidence="2">cv. Chardonnay</strain>
        <tissue evidence="1">Leaf</tissue>
    </source>
</reference>
<evidence type="ECO:0000313" key="1">
    <source>
        <dbReference type="EMBL" id="RVW52504.1"/>
    </source>
</evidence>